<gene>
    <name evidence="6" type="ORF">NIES592_15370</name>
</gene>
<keyword evidence="3" id="KW-0479">Metal-binding</keyword>
<dbReference type="InterPro" id="IPR006127">
    <property type="entry name" value="ZnuA-like"/>
</dbReference>
<evidence type="ECO:0000256" key="3">
    <source>
        <dbReference type="ARBA" id="ARBA00022723"/>
    </source>
</evidence>
<dbReference type="InterPro" id="IPR006128">
    <property type="entry name" value="Lipoprotein_PsaA-like"/>
</dbReference>
<name>A0A1U7GXG6_9CYAN</name>
<proteinExistence type="inferred from homology"/>
<accession>A0A1U7GXG6</accession>
<keyword evidence="2 5" id="KW-0813">Transport</keyword>
<dbReference type="SUPFAM" id="SSF53807">
    <property type="entry name" value="Helical backbone' metal receptor"/>
    <property type="match status" value="1"/>
</dbReference>
<organism evidence="6 7">
    <name type="scientific">Fischerella major NIES-592</name>
    <dbReference type="NCBI Taxonomy" id="210994"/>
    <lineage>
        <taxon>Bacteria</taxon>
        <taxon>Bacillati</taxon>
        <taxon>Cyanobacteriota</taxon>
        <taxon>Cyanophyceae</taxon>
        <taxon>Nostocales</taxon>
        <taxon>Hapalosiphonaceae</taxon>
        <taxon>Fischerella</taxon>
    </lineage>
</organism>
<dbReference type="GO" id="GO:0030001">
    <property type="term" value="P:metal ion transport"/>
    <property type="evidence" value="ECO:0007669"/>
    <property type="project" value="InterPro"/>
</dbReference>
<evidence type="ECO:0000256" key="1">
    <source>
        <dbReference type="ARBA" id="ARBA00004196"/>
    </source>
</evidence>
<comment type="caution">
    <text evidence="6">The sequence shown here is derived from an EMBL/GenBank/DDBJ whole genome shotgun (WGS) entry which is preliminary data.</text>
</comment>
<evidence type="ECO:0000313" key="7">
    <source>
        <dbReference type="Proteomes" id="UP000186391"/>
    </source>
</evidence>
<reference evidence="6 7" key="1">
    <citation type="submission" date="2016-11" db="EMBL/GenBank/DDBJ databases">
        <title>Draft Genome Sequences of Nine Cyanobacterial Strains from Diverse Habitats.</title>
        <authorList>
            <person name="Zhu T."/>
            <person name="Hou S."/>
            <person name="Lu X."/>
            <person name="Hess W.R."/>
        </authorList>
    </citation>
    <scope>NUCLEOTIDE SEQUENCE [LARGE SCALE GENOMIC DNA]</scope>
    <source>
        <strain evidence="6 7">NIES-592</strain>
    </source>
</reference>
<comment type="subcellular location">
    <subcellularLocation>
        <location evidence="1">Cell envelope</location>
    </subcellularLocation>
</comment>
<sequence length="350" mass="38630">MSNNLLLSRPLCIILVAFSFGLVGCNYAGNLVGPSSPTTVSSSETNNNLPKVVATTSVLCDLVKQVAENTINLTCLISPDTDPDRYQPKPEDRQAIEQAKVIFFNGYNLEPSLFKLIKASKNGAAKIAVAQRAVPKPLKYQKNGKLVSNPYVWHDPKNGIKMTEVISSNLSKAIPENATLYGRNTQKIKKELNQLNVWIKLRVDSIPANNRRLATTNNAMAYYAKAYNITSINALESINTNSKPTPAKVKAVAREIRRSKVPTIFVDTTTNSNVINTVAKQADVKVSERKLLTDNLGKPGNYGDTYQKMLTANTRTIVEGLGGTYLIFEPQAFANKISFIQFHFFDDKNI</sequence>
<dbReference type="PANTHER" id="PTHR42953:SF1">
    <property type="entry name" value="METAL-BINDING PROTEIN HI_0362-RELATED"/>
    <property type="match status" value="1"/>
</dbReference>
<dbReference type="InterPro" id="IPR050492">
    <property type="entry name" value="Bact_metal-bind_prot9"/>
</dbReference>
<dbReference type="GO" id="GO:0030313">
    <property type="term" value="C:cell envelope"/>
    <property type="evidence" value="ECO:0007669"/>
    <property type="project" value="UniProtKB-SubCell"/>
</dbReference>
<dbReference type="Gene3D" id="3.40.50.1980">
    <property type="entry name" value="Nitrogenase molybdenum iron protein domain"/>
    <property type="match status" value="2"/>
</dbReference>
<protein>
    <submittedName>
        <fullName evidence="6">Metal ABC transporter substrate-binding protein</fullName>
    </submittedName>
</protein>
<evidence type="ECO:0000256" key="5">
    <source>
        <dbReference type="RuleBase" id="RU003512"/>
    </source>
</evidence>
<keyword evidence="7" id="KW-1185">Reference proteome</keyword>
<dbReference type="PRINTS" id="PR00690">
    <property type="entry name" value="ADHESNFAMILY"/>
</dbReference>
<evidence type="ECO:0000313" key="6">
    <source>
        <dbReference type="EMBL" id="OKH13011.1"/>
    </source>
</evidence>
<dbReference type="OrthoDB" id="9793396at2"/>
<evidence type="ECO:0000256" key="4">
    <source>
        <dbReference type="ARBA" id="ARBA00022729"/>
    </source>
</evidence>
<dbReference type="PANTHER" id="PTHR42953">
    <property type="entry name" value="HIGH-AFFINITY ZINC UPTAKE SYSTEM PROTEIN ZNUA-RELATED"/>
    <property type="match status" value="1"/>
</dbReference>
<dbReference type="EMBL" id="MRCA01000008">
    <property type="protein sequence ID" value="OKH13011.1"/>
    <property type="molecule type" value="Genomic_DNA"/>
</dbReference>
<dbReference type="InterPro" id="IPR006129">
    <property type="entry name" value="AdhesinB"/>
</dbReference>
<dbReference type="Pfam" id="PF01297">
    <property type="entry name" value="ZnuA"/>
    <property type="match status" value="1"/>
</dbReference>
<dbReference type="GO" id="GO:0046872">
    <property type="term" value="F:metal ion binding"/>
    <property type="evidence" value="ECO:0007669"/>
    <property type="project" value="UniProtKB-KW"/>
</dbReference>
<dbReference type="RefSeq" id="WP_073556212.1">
    <property type="nucleotide sequence ID" value="NZ_MRCA01000008.1"/>
</dbReference>
<dbReference type="Proteomes" id="UP000186391">
    <property type="component" value="Unassembled WGS sequence"/>
</dbReference>
<dbReference type="PRINTS" id="PR00691">
    <property type="entry name" value="ADHESINB"/>
</dbReference>
<evidence type="ECO:0000256" key="2">
    <source>
        <dbReference type="ARBA" id="ARBA00022448"/>
    </source>
</evidence>
<dbReference type="AlphaFoldDB" id="A0A1U7GXG6"/>
<comment type="similarity">
    <text evidence="5">Belongs to the bacterial solute-binding protein 9 family.</text>
</comment>
<keyword evidence="4" id="KW-0732">Signal</keyword>
<dbReference type="GO" id="GO:0007155">
    <property type="term" value="P:cell adhesion"/>
    <property type="evidence" value="ECO:0007669"/>
    <property type="project" value="InterPro"/>
</dbReference>